<proteinExistence type="predicted"/>
<name>A0A9N9G106_9GLOM</name>
<feature type="region of interest" description="Disordered" evidence="1">
    <location>
        <begin position="1"/>
        <end position="38"/>
    </location>
</feature>
<sequence>MADLNIQSNHGNYTDNIQSDQLNSINSSDDHHTNGCPLNQTIPTDFDYTNMEQPITINSNGVYSYHHSQMPPQPSDMGFLSHDSIYMGMNESLNTENYGCVGNGENGANYSTMNYNSSNYNPHSIYCLPPQTDSGYTHNPLIVL</sequence>
<feature type="compositionally biased region" description="Polar residues" evidence="1">
    <location>
        <begin position="1"/>
        <end position="27"/>
    </location>
</feature>
<dbReference type="OrthoDB" id="10477196at2759"/>
<evidence type="ECO:0000256" key="1">
    <source>
        <dbReference type="SAM" id="MobiDB-lite"/>
    </source>
</evidence>
<dbReference type="Proteomes" id="UP000789572">
    <property type="component" value="Unassembled WGS sequence"/>
</dbReference>
<gene>
    <name evidence="2" type="ORF">POCULU_LOCUS6035</name>
</gene>
<organism evidence="2 3">
    <name type="scientific">Paraglomus occultum</name>
    <dbReference type="NCBI Taxonomy" id="144539"/>
    <lineage>
        <taxon>Eukaryota</taxon>
        <taxon>Fungi</taxon>
        <taxon>Fungi incertae sedis</taxon>
        <taxon>Mucoromycota</taxon>
        <taxon>Glomeromycotina</taxon>
        <taxon>Glomeromycetes</taxon>
        <taxon>Paraglomerales</taxon>
        <taxon>Paraglomeraceae</taxon>
        <taxon>Paraglomus</taxon>
    </lineage>
</organism>
<dbReference type="AlphaFoldDB" id="A0A9N9G106"/>
<comment type="caution">
    <text evidence="2">The sequence shown here is derived from an EMBL/GenBank/DDBJ whole genome shotgun (WGS) entry which is preliminary data.</text>
</comment>
<protein>
    <submittedName>
        <fullName evidence="2">7977_t:CDS:1</fullName>
    </submittedName>
</protein>
<evidence type="ECO:0000313" key="3">
    <source>
        <dbReference type="Proteomes" id="UP000789572"/>
    </source>
</evidence>
<keyword evidence="3" id="KW-1185">Reference proteome</keyword>
<evidence type="ECO:0000313" key="2">
    <source>
        <dbReference type="EMBL" id="CAG8571820.1"/>
    </source>
</evidence>
<accession>A0A9N9G106</accession>
<reference evidence="2" key="1">
    <citation type="submission" date="2021-06" db="EMBL/GenBank/DDBJ databases">
        <authorList>
            <person name="Kallberg Y."/>
            <person name="Tangrot J."/>
            <person name="Rosling A."/>
        </authorList>
    </citation>
    <scope>NUCLEOTIDE SEQUENCE</scope>
    <source>
        <strain evidence="2">IA702</strain>
    </source>
</reference>
<dbReference type="EMBL" id="CAJVPJ010001030">
    <property type="protein sequence ID" value="CAG8571820.1"/>
    <property type="molecule type" value="Genomic_DNA"/>
</dbReference>